<dbReference type="InterPro" id="IPR001841">
    <property type="entry name" value="Znf_RING"/>
</dbReference>
<keyword evidence="4" id="KW-1185">Reference proteome</keyword>
<dbReference type="PANTHER" id="PTHR31150:SF19">
    <property type="entry name" value="RING-TYPE DOMAIN-CONTAINING PROTEIN"/>
    <property type="match status" value="1"/>
</dbReference>
<dbReference type="PROSITE" id="PS50089">
    <property type="entry name" value="ZF_RING_2"/>
    <property type="match status" value="1"/>
</dbReference>
<gene>
    <name evidence="3" type="ORF">C2S53_013985</name>
</gene>
<dbReference type="GO" id="GO:0008270">
    <property type="term" value="F:zinc ion binding"/>
    <property type="evidence" value="ECO:0007669"/>
    <property type="project" value="UniProtKB-KW"/>
</dbReference>
<evidence type="ECO:0000256" key="1">
    <source>
        <dbReference type="PROSITE-ProRule" id="PRU00175"/>
    </source>
</evidence>
<dbReference type="CDD" id="cd16448">
    <property type="entry name" value="RING-H2"/>
    <property type="match status" value="1"/>
</dbReference>
<evidence type="ECO:0000313" key="3">
    <source>
        <dbReference type="EMBL" id="KAH6755349.1"/>
    </source>
</evidence>
<dbReference type="Proteomes" id="UP001190926">
    <property type="component" value="Unassembled WGS sequence"/>
</dbReference>
<keyword evidence="1" id="KW-0479">Metal-binding</keyword>
<dbReference type="EMBL" id="SDAM02029611">
    <property type="protein sequence ID" value="KAH6755349.1"/>
    <property type="molecule type" value="Genomic_DNA"/>
</dbReference>
<evidence type="ECO:0000259" key="2">
    <source>
        <dbReference type="PROSITE" id="PS50089"/>
    </source>
</evidence>
<sequence length="663" mass="71660">MGCGNQPVFTALEEGKDERYLTNKPSGADGGGWTHGAYSFEEDIMSLPFISLGYDNFPGRNMQGDCYSYTPDLNCMTDPKIDKTLINIKSDMSEFCTEYEKPPPDLNMRGHGADCLMIPAVTSMDYGKSEIPMNFTPPRCESGTGYPIKAHGAEAQNSRTSRFRMSGQFSSSESSTSLLPLVDNFGATGNEDDTNLVPLSSSSPQKIDRNFLTLGIGGGIGVRPNSNFSTREISNKLEEVSSECNNPIVGYYPKNPLSIAQLAGGDARIQTNAGGLLRPGNHFSARKIPCGDERIQTNAGGLSRPEGNLATRMSACVEGALIGDTGFRLNSIPFPGFQTLQANISSNNPSKCYTSVSEPTPLLLPSGSTLFSQPKCGSQPEIASTCFVSQPISWQQDYSRRSSMKVLSESYRNHLSHRHKQSTVSHVQPGNLSSAAEGHFDVHNVSPIEAPGNYIYPERIGVQVSESSTYQSAAAGHFPKRLGLQPNDFATARSARGLYQHEMPAQSSSVFGGDDNPKGQVPVAKLDVRPQVAPIIPRPPLKRKAVANPIAFSGQRRKLLAQPLINDSTSQQRQNIPASIPPAPLHVKWKGFDEPAEASGQRCLLCKRDLSFTAEGIMYQPTAPPPVAVLPCGHTFHDHCLQLITPPDQSKTPPCIPCAIGET</sequence>
<proteinExistence type="predicted"/>
<protein>
    <recommendedName>
        <fullName evidence="2">RING-type domain-containing protein</fullName>
    </recommendedName>
</protein>
<feature type="domain" description="RING-type" evidence="2">
    <location>
        <begin position="603"/>
        <end position="658"/>
    </location>
</feature>
<name>A0AAD4IM21_PERFH</name>
<comment type="caution">
    <text evidence="3">The sequence shown here is derived from an EMBL/GenBank/DDBJ whole genome shotgun (WGS) entry which is preliminary data.</text>
</comment>
<evidence type="ECO:0000313" key="4">
    <source>
        <dbReference type="Proteomes" id="UP001190926"/>
    </source>
</evidence>
<reference evidence="3 4" key="1">
    <citation type="journal article" date="2021" name="Nat. Commun.">
        <title>Incipient diploidization of the medicinal plant Perilla within 10,000 years.</title>
        <authorList>
            <person name="Zhang Y."/>
            <person name="Shen Q."/>
            <person name="Leng L."/>
            <person name="Zhang D."/>
            <person name="Chen S."/>
            <person name="Shi Y."/>
            <person name="Ning Z."/>
            <person name="Chen S."/>
        </authorList>
    </citation>
    <scope>NUCLEOTIDE SEQUENCE [LARGE SCALE GENOMIC DNA]</scope>
    <source>
        <strain evidence="4">cv. PC099</strain>
    </source>
</reference>
<dbReference type="AlphaFoldDB" id="A0AAD4IM21"/>
<keyword evidence="1" id="KW-0862">Zinc</keyword>
<dbReference type="PANTHER" id="PTHR31150">
    <property type="entry name" value="EXPRESSED PROTEIN"/>
    <property type="match status" value="1"/>
</dbReference>
<accession>A0AAD4IM21</accession>
<organism evidence="3 4">
    <name type="scientific">Perilla frutescens var. hirtella</name>
    <name type="common">Perilla citriodora</name>
    <name type="synonym">Perilla setoyensis</name>
    <dbReference type="NCBI Taxonomy" id="608512"/>
    <lineage>
        <taxon>Eukaryota</taxon>
        <taxon>Viridiplantae</taxon>
        <taxon>Streptophyta</taxon>
        <taxon>Embryophyta</taxon>
        <taxon>Tracheophyta</taxon>
        <taxon>Spermatophyta</taxon>
        <taxon>Magnoliopsida</taxon>
        <taxon>eudicotyledons</taxon>
        <taxon>Gunneridae</taxon>
        <taxon>Pentapetalae</taxon>
        <taxon>asterids</taxon>
        <taxon>lamiids</taxon>
        <taxon>Lamiales</taxon>
        <taxon>Lamiaceae</taxon>
        <taxon>Nepetoideae</taxon>
        <taxon>Elsholtzieae</taxon>
        <taxon>Perilla</taxon>
    </lineage>
</organism>
<dbReference type="SUPFAM" id="SSF57850">
    <property type="entry name" value="RING/U-box"/>
    <property type="match status" value="1"/>
</dbReference>
<keyword evidence="1" id="KW-0863">Zinc-finger</keyword>